<evidence type="ECO:0000313" key="4">
    <source>
        <dbReference type="Proteomes" id="UP000317648"/>
    </source>
</evidence>
<protein>
    <submittedName>
        <fullName evidence="3">Putative metallophosphoesterase YhaO</fullName>
    </submittedName>
</protein>
<evidence type="ECO:0000313" key="3">
    <source>
        <dbReference type="EMBL" id="QDU95359.1"/>
    </source>
</evidence>
<dbReference type="AlphaFoldDB" id="A0A518DU51"/>
<dbReference type="Pfam" id="PF00149">
    <property type="entry name" value="Metallophos"/>
    <property type="match status" value="1"/>
</dbReference>
<evidence type="ECO:0000259" key="2">
    <source>
        <dbReference type="Pfam" id="PF00149"/>
    </source>
</evidence>
<evidence type="ECO:0000256" key="1">
    <source>
        <dbReference type="ARBA" id="ARBA00022801"/>
    </source>
</evidence>
<accession>A0A518DU51</accession>
<dbReference type="OrthoDB" id="9773856at2"/>
<dbReference type="CDD" id="cd00840">
    <property type="entry name" value="MPP_Mre11_N"/>
    <property type="match status" value="1"/>
</dbReference>
<proteinExistence type="predicted"/>
<dbReference type="InterPro" id="IPR041796">
    <property type="entry name" value="Mre11_N"/>
</dbReference>
<dbReference type="EMBL" id="CP036433">
    <property type="protein sequence ID" value="QDU95359.1"/>
    <property type="molecule type" value="Genomic_DNA"/>
</dbReference>
<gene>
    <name evidence="3" type="primary">yhaO_2</name>
    <name evidence="3" type="ORF">Pla8534_31740</name>
</gene>
<dbReference type="InterPro" id="IPR004843">
    <property type="entry name" value="Calcineurin-like_PHP"/>
</dbReference>
<feature type="domain" description="Calcineurin-like phosphoesterase" evidence="2">
    <location>
        <begin position="2"/>
        <end position="202"/>
    </location>
</feature>
<dbReference type="InterPro" id="IPR050535">
    <property type="entry name" value="DNA_Repair-Maintenance_Comp"/>
</dbReference>
<sequence length="425" mass="47128">MFKFIHAADIHLDSSLSKLEKYEGAPVDTIRSAARRAFENLVDLAIREKVAFLLIAGDLYDGNWKDYNSGLFLVTQITRLHQAGISTYIISGNHDAENKISFNLPLQKNPDGTAVMLSHSQAETVRMEKYSVALHGRGFQDAVVSENVALDYPAAVAGWFNIGMLHTSLEGASGDHARYAPCTVSDLQSRGYQYWALGHIHTRRNWHRDGDPPVVFPGNIQGRHIRETGAKGCQLVSVDDQQQVTMQFVPLDVFRWHALEIDLTDAADGEEVESRTQDALRELAAEHDLPLGVRITLQGDCPAHREMASDPLAWTNRIRSLGVTVDASRIWVERVRIKTSSPVLRDAIPSDGPIADLVAYIAELRTDETALKELGSCFSDLQAKLPADITSGDDGLDFRQPTALRDLLDQIEPLLLDRLTQKEAS</sequence>
<dbReference type="KEGG" id="lcre:Pla8534_31740"/>
<dbReference type="RefSeq" id="WP_145054111.1">
    <property type="nucleotide sequence ID" value="NZ_CP036433.1"/>
</dbReference>
<dbReference type="PIRSF" id="PIRSF033091">
    <property type="entry name" value="Pesterase_YhaO"/>
    <property type="match status" value="1"/>
</dbReference>
<dbReference type="PANTHER" id="PTHR30337:SF7">
    <property type="entry name" value="PHOSPHOESTERASE"/>
    <property type="match status" value="1"/>
</dbReference>
<keyword evidence="1" id="KW-0378">Hydrolase</keyword>
<dbReference type="InterPro" id="IPR014576">
    <property type="entry name" value="Pesterase_YhaO"/>
</dbReference>
<dbReference type="SUPFAM" id="SSF56300">
    <property type="entry name" value="Metallo-dependent phosphatases"/>
    <property type="match status" value="1"/>
</dbReference>
<organism evidence="3 4">
    <name type="scientific">Lignipirellula cremea</name>
    <dbReference type="NCBI Taxonomy" id="2528010"/>
    <lineage>
        <taxon>Bacteria</taxon>
        <taxon>Pseudomonadati</taxon>
        <taxon>Planctomycetota</taxon>
        <taxon>Planctomycetia</taxon>
        <taxon>Pirellulales</taxon>
        <taxon>Pirellulaceae</taxon>
        <taxon>Lignipirellula</taxon>
    </lineage>
</organism>
<dbReference type="GO" id="GO:0016787">
    <property type="term" value="F:hydrolase activity"/>
    <property type="evidence" value="ECO:0007669"/>
    <property type="project" value="UniProtKB-KW"/>
</dbReference>
<name>A0A518DU51_9BACT</name>
<keyword evidence="4" id="KW-1185">Reference proteome</keyword>
<dbReference type="Gene3D" id="3.60.21.10">
    <property type="match status" value="1"/>
</dbReference>
<reference evidence="3 4" key="1">
    <citation type="submission" date="2019-02" db="EMBL/GenBank/DDBJ databases">
        <title>Deep-cultivation of Planctomycetes and their phenomic and genomic characterization uncovers novel biology.</title>
        <authorList>
            <person name="Wiegand S."/>
            <person name="Jogler M."/>
            <person name="Boedeker C."/>
            <person name="Pinto D."/>
            <person name="Vollmers J."/>
            <person name="Rivas-Marin E."/>
            <person name="Kohn T."/>
            <person name="Peeters S.H."/>
            <person name="Heuer A."/>
            <person name="Rast P."/>
            <person name="Oberbeckmann S."/>
            <person name="Bunk B."/>
            <person name="Jeske O."/>
            <person name="Meyerdierks A."/>
            <person name="Storesund J.E."/>
            <person name="Kallscheuer N."/>
            <person name="Luecker S."/>
            <person name="Lage O.M."/>
            <person name="Pohl T."/>
            <person name="Merkel B.J."/>
            <person name="Hornburger P."/>
            <person name="Mueller R.-W."/>
            <person name="Bruemmer F."/>
            <person name="Labrenz M."/>
            <person name="Spormann A.M."/>
            <person name="Op den Camp H."/>
            <person name="Overmann J."/>
            <person name="Amann R."/>
            <person name="Jetten M.S.M."/>
            <person name="Mascher T."/>
            <person name="Medema M.H."/>
            <person name="Devos D.P."/>
            <person name="Kaster A.-K."/>
            <person name="Ovreas L."/>
            <person name="Rohde M."/>
            <person name="Galperin M.Y."/>
            <person name="Jogler C."/>
        </authorList>
    </citation>
    <scope>NUCLEOTIDE SEQUENCE [LARGE SCALE GENOMIC DNA]</scope>
    <source>
        <strain evidence="3 4">Pla85_3_4</strain>
    </source>
</reference>
<dbReference type="InterPro" id="IPR029052">
    <property type="entry name" value="Metallo-depent_PP-like"/>
</dbReference>
<dbReference type="PANTHER" id="PTHR30337">
    <property type="entry name" value="COMPONENT OF ATP-DEPENDENT DSDNA EXONUCLEASE"/>
    <property type="match status" value="1"/>
</dbReference>
<dbReference type="Proteomes" id="UP000317648">
    <property type="component" value="Chromosome"/>
</dbReference>